<name>A0A261GCB4_9BIFI</name>
<evidence type="ECO:0000313" key="4">
    <source>
        <dbReference type="EMBL" id="QOL32737.1"/>
    </source>
</evidence>
<reference evidence="3 5" key="1">
    <citation type="journal article" date="2017" name="BMC Genomics">
        <title>Comparative genomic and phylogenomic analyses of the Bifidobacteriaceae family.</title>
        <authorList>
            <person name="Lugli G.A."/>
            <person name="Milani C."/>
            <person name="Turroni F."/>
            <person name="Duranti S."/>
            <person name="Mancabelli L."/>
            <person name="Mangifesta M."/>
            <person name="Ferrario C."/>
            <person name="Modesto M."/>
            <person name="Mattarelli P."/>
            <person name="Jiri K."/>
            <person name="van Sinderen D."/>
            <person name="Ventura M."/>
        </authorList>
    </citation>
    <scope>NUCLEOTIDE SEQUENCE [LARGE SCALE GENOMIC DNA]</scope>
    <source>
        <strain evidence="3 5">DSM 100216</strain>
    </source>
</reference>
<evidence type="ECO:0000313" key="5">
    <source>
        <dbReference type="Proteomes" id="UP000216057"/>
    </source>
</evidence>
<evidence type="ECO:0000259" key="2">
    <source>
        <dbReference type="Pfam" id="PF01882"/>
    </source>
</evidence>
<dbReference type="OrthoDB" id="9812729at2"/>
<dbReference type="RefSeq" id="WP_158217192.1">
    <property type="nucleotide sequence ID" value="NZ_CP062938.1"/>
</dbReference>
<dbReference type="EMBL" id="MWWZ01000005">
    <property type="protein sequence ID" value="OZG68616.1"/>
    <property type="molecule type" value="Genomic_DNA"/>
</dbReference>
<feature type="transmembrane region" description="Helical" evidence="1">
    <location>
        <begin position="20"/>
        <end position="39"/>
    </location>
</feature>
<evidence type="ECO:0000313" key="6">
    <source>
        <dbReference type="Proteomes" id="UP000593943"/>
    </source>
</evidence>
<dbReference type="Proteomes" id="UP000216057">
    <property type="component" value="Unassembled WGS sequence"/>
</dbReference>
<dbReference type="Proteomes" id="UP000593943">
    <property type="component" value="Chromosome"/>
</dbReference>
<keyword evidence="6" id="KW-1185">Reference proteome</keyword>
<keyword evidence="1" id="KW-0472">Membrane</keyword>
<accession>A0A261GCB4</accession>
<dbReference type="KEGG" id="beu:BE0216_10040"/>
<dbReference type="AlphaFoldDB" id="A0A261GCB4"/>
<evidence type="ECO:0000256" key="1">
    <source>
        <dbReference type="SAM" id="Phobius"/>
    </source>
</evidence>
<protein>
    <submittedName>
        <fullName evidence="3">DUF58 domain-containing protein</fullName>
    </submittedName>
</protein>
<organism evidence="3 5">
    <name type="scientific">Bifidobacterium eulemuris</name>
    <dbReference type="NCBI Taxonomy" id="1765219"/>
    <lineage>
        <taxon>Bacteria</taxon>
        <taxon>Bacillati</taxon>
        <taxon>Actinomycetota</taxon>
        <taxon>Actinomycetes</taxon>
        <taxon>Bifidobacteriales</taxon>
        <taxon>Bifidobacteriaceae</taxon>
        <taxon>Bifidobacterium</taxon>
    </lineage>
</organism>
<keyword evidence="1" id="KW-1133">Transmembrane helix</keyword>
<sequence>MAASAVACLALFPYCGWHELLTFGLFSAVMMVAALLLSLGSMRYEASMRVSDRRVTVGDEVCVHMEIRAHGPRRFRIPVPFVDLPIDGMHTRFAIPALPSEDSAVIDMRHIAEVRTVLEIGPPLVWQGDPFGLVRRERSLCERVNVFVHPATVRLALPRTGTAHDFEGLASGRIVSDDLDLHGLRPYEFGDDIRHAHWLSSVKSGRLMIRQYEETCRSDASLTLDVNAGHYSSSEEFELAVSIHASIGLACLEQGRMIATHAGTTHRMPRDAVTLLDAASAIRPDGDGPIPIDETVHHTPHASWYGLVVGSNIDIDQIARATTMLPRSARRVVVRAALDESGDVFGLAGFTVVTIGSLKDLPSFAEVII</sequence>
<evidence type="ECO:0000313" key="3">
    <source>
        <dbReference type="EMBL" id="OZG68616.1"/>
    </source>
</evidence>
<reference evidence="4 6" key="2">
    <citation type="submission" date="2020-10" db="EMBL/GenBank/DDBJ databases">
        <title>Genome sequencing of Bifidobacterium eulemuris_DSMZ_100216.</title>
        <authorList>
            <person name="Kim J."/>
        </authorList>
    </citation>
    <scope>NUCLEOTIDE SEQUENCE [LARGE SCALE GENOMIC DNA]</scope>
    <source>
        <strain evidence="4 6">DSM 100216</strain>
    </source>
</reference>
<keyword evidence="1" id="KW-0812">Transmembrane</keyword>
<proteinExistence type="predicted"/>
<gene>
    <name evidence="4" type="ORF">BE0216_10040</name>
    <name evidence="3" type="ORF">BEUL_0926</name>
</gene>
<dbReference type="EMBL" id="CP062938">
    <property type="protein sequence ID" value="QOL32737.1"/>
    <property type="molecule type" value="Genomic_DNA"/>
</dbReference>
<dbReference type="InterPro" id="IPR002881">
    <property type="entry name" value="DUF58"/>
</dbReference>
<dbReference type="PANTHER" id="PTHR34351">
    <property type="entry name" value="SLR1927 PROTEIN-RELATED"/>
    <property type="match status" value="1"/>
</dbReference>
<dbReference type="Pfam" id="PF01882">
    <property type="entry name" value="DUF58"/>
    <property type="match status" value="1"/>
</dbReference>
<feature type="domain" description="DUF58" evidence="2">
    <location>
        <begin position="184"/>
        <end position="264"/>
    </location>
</feature>